<proteinExistence type="inferred from homology"/>
<protein>
    <submittedName>
        <fullName evidence="10">MFS family permease</fullName>
    </submittedName>
</protein>
<evidence type="ECO:0000313" key="11">
    <source>
        <dbReference type="Proteomes" id="UP000551501"/>
    </source>
</evidence>
<dbReference type="InterPro" id="IPR005828">
    <property type="entry name" value="MFS_sugar_transport-like"/>
</dbReference>
<evidence type="ECO:0000259" key="9">
    <source>
        <dbReference type="PROSITE" id="PS50850"/>
    </source>
</evidence>
<dbReference type="GO" id="GO:0005886">
    <property type="term" value="C:plasma membrane"/>
    <property type="evidence" value="ECO:0007669"/>
    <property type="project" value="UniProtKB-SubCell"/>
</dbReference>
<feature type="transmembrane region" description="Helical" evidence="8">
    <location>
        <begin position="279"/>
        <end position="296"/>
    </location>
</feature>
<keyword evidence="6 8" id="KW-1133">Transmembrane helix</keyword>
<gene>
    <name evidence="10" type="ORF">BKA16_001888</name>
</gene>
<evidence type="ECO:0000256" key="5">
    <source>
        <dbReference type="ARBA" id="ARBA00022692"/>
    </source>
</evidence>
<dbReference type="EMBL" id="JACIFP010000001">
    <property type="protein sequence ID" value="MBB4135336.1"/>
    <property type="molecule type" value="Genomic_DNA"/>
</dbReference>
<evidence type="ECO:0000256" key="1">
    <source>
        <dbReference type="ARBA" id="ARBA00004651"/>
    </source>
</evidence>
<feature type="transmembrane region" description="Helical" evidence="8">
    <location>
        <begin position="7"/>
        <end position="25"/>
    </location>
</feature>
<dbReference type="InterPro" id="IPR036259">
    <property type="entry name" value="MFS_trans_sf"/>
</dbReference>
<evidence type="ECO:0000256" key="7">
    <source>
        <dbReference type="ARBA" id="ARBA00023136"/>
    </source>
</evidence>
<evidence type="ECO:0000256" key="2">
    <source>
        <dbReference type="ARBA" id="ARBA00007520"/>
    </source>
</evidence>
<feature type="transmembrane region" description="Helical" evidence="8">
    <location>
        <begin position="366"/>
        <end position="386"/>
    </location>
</feature>
<keyword evidence="7 8" id="KW-0472">Membrane</keyword>
<dbReference type="InterPro" id="IPR005829">
    <property type="entry name" value="Sugar_transporter_CS"/>
</dbReference>
<feature type="domain" description="Major facilitator superfamily (MFS) profile" evidence="9">
    <location>
        <begin position="7"/>
        <end position="392"/>
    </location>
</feature>
<evidence type="ECO:0000313" key="10">
    <source>
        <dbReference type="EMBL" id="MBB4135336.1"/>
    </source>
</evidence>
<dbReference type="AlphaFoldDB" id="A0A840EZZ5"/>
<keyword evidence="5 8" id="KW-0812">Transmembrane</keyword>
<feature type="transmembrane region" description="Helical" evidence="8">
    <location>
        <begin position="73"/>
        <end position="95"/>
    </location>
</feature>
<comment type="similarity">
    <text evidence="2">Belongs to the major facilitator superfamily. TCR/Tet family.</text>
</comment>
<feature type="transmembrane region" description="Helical" evidence="8">
    <location>
        <begin position="248"/>
        <end position="267"/>
    </location>
</feature>
<reference evidence="10 11" key="1">
    <citation type="submission" date="2020-08" db="EMBL/GenBank/DDBJ databases">
        <title>Sequencing the genomes of 1000 actinobacteria strains.</title>
        <authorList>
            <person name="Klenk H.-P."/>
        </authorList>
    </citation>
    <scope>NUCLEOTIDE SEQUENCE [LARGE SCALE GENOMIC DNA]</scope>
    <source>
        <strain evidence="10 11">DSM 45298</strain>
    </source>
</reference>
<dbReference type="InterPro" id="IPR020846">
    <property type="entry name" value="MFS_dom"/>
</dbReference>
<dbReference type="SUPFAM" id="SSF103473">
    <property type="entry name" value="MFS general substrate transporter"/>
    <property type="match status" value="1"/>
</dbReference>
<dbReference type="RefSeq" id="WP_183370392.1">
    <property type="nucleotide sequence ID" value="NZ_BAABHL010000127.1"/>
</dbReference>
<dbReference type="Proteomes" id="UP000551501">
    <property type="component" value="Unassembled WGS sequence"/>
</dbReference>
<comment type="caution">
    <text evidence="10">The sequence shown here is derived from an EMBL/GenBank/DDBJ whole genome shotgun (WGS) entry which is preliminary data.</text>
</comment>
<evidence type="ECO:0000256" key="4">
    <source>
        <dbReference type="ARBA" id="ARBA00022475"/>
    </source>
</evidence>
<evidence type="ECO:0000256" key="8">
    <source>
        <dbReference type="SAM" id="Phobius"/>
    </source>
</evidence>
<evidence type="ECO:0000256" key="3">
    <source>
        <dbReference type="ARBA" id="ARBA00022448"/>
    </source>
</evidence>
<evidence type="ECO:0000256" key="6">
    <source>
        <dbReference type="ARBA" id="ARBA00022989"/>
    </source>
</evidence>
<feature type="transmembrane region" description="Helical" evidence="8">
    <location>
        <begin position="101"/>
        <end position="122"/>
    </location>
</feature>
<organism evidence="10 11">
    <name type="scientific">Gordonia humi</name>
    <dbReference type="NCBI Taxonomy" id="686429"/>
    <lineage>
        <taxon>Bacteria</taxon>
        <taxon>Bacillati</taxon>
        <taxon>Actinomycetota</taxon>
        <taxon>Actinomycetes</taxon>
        <taxon>Mycobacteriales</taxon>
        <taxon>Gordoniaceae</taxon>
        <taxon>Gordonia</taxon>
    </lineage>
</organism>
<feature type="transmembrane region" description="Helical" evidence="8">
    <location>
        <begin position="163"/>
        <end position="184"/>
    </location>
</feature>
<comment type="subcellular location">
    <subcellularLocation>
        <location evidence="1">Cell membrane</location>
        <topology evidence="1">Multi-pass membrane protein</topology>
    </subcellularLocation>
</comment>
<feature type="transmembrane region" description="Helical" evidence="8">
    <location>
        <begin position="134"/>
        <end position="157"/>
    </location>
</feature>
<dbReference type="PANTHER" id="PTHR43414">
    <property type="entry name" value="MULTIDRUG RESISTANCE PROTEIN MDTG"/>
    <property type="match status" value="1"/>
</dbReference>
<feature type="transmembrane region" description="Helical" evidence="8">
    <location>
        <begin position="214"/>
        <end position="236"/>
    </location>
</feature>
<dbReference type="Pfam" id="PF00083">
    <property type="entry name" value="Sugar_tr"/>
    <property type="match status" value="1"/>
</dbReference>
<feature type="transmembrane region" description="Helical" evidence="8">
    <location>
        <begin position="339"/>
        <end position="360"/>
    </location>
</feature>
<dbReference type="InterPro" id="IPR011701">
    <property type="entry name" value="MFS"/>
</dbReference>
<dbReference type="PROSITE" id="PS50850">
    <property type="entry name" value="MFS"/>
    <property type="match status" value="1"/>
</dbReference>
<keyword evidence="11" id="KW-1185">Reference proteome</keyword>
<keyword evidence="3" id="KW-0813">Transport</keyword>
<accession>A0A840EZZ5</accession>
<dbReference type="PANTHER" id="PTHR43414:SF6">
    <property type="entry name" value="MULTIDRUG RESISTANCE PROTEIN MDTG"/>
    <property type="match status" value="1"/>
</dbReference>
<dbReference type="Gene3D" id="1.20.1250.20">
    <property type="entry name" value="MFS general substrate transporter like domains"/>
    <property type="match status" value="2"/>
</dbReference>
<keyword evidence="4" id="KW-1003">Cell membrane</keyword>
<sequence>MKQLPRGLWVLLAANVVIALGYGLIAPALPIFASDFGVGVTAATVVVSAFAMMRLLFAPPTGRLVSLLGERRIYLTGLLIVALSTLACSFAQAYWQLLVFRAAGGIGSTMFSVSAMALLIRLAPPQIRGRASGYYSAGFLIGNLAGPLLGAALVDVLGLRLPFAVYAVALLIAAAVVAIAMPAVPPPAQTQPGAAAPLPAATFAEAIRWPEYRAILAANFAQGWASMGVRVAVVPLFVEQGLGRSGGWAGIVLACYAAGNIVAIMVSGRLSDRFGRRPVMIPGLTVAAASTLVLGWSPNVETVLVLTAVAGVGSGLFAPTHQAALGDLLAKRARGGSALAAYGMSSDMGTVAGPIAAGFVADRWGYGPSFVLTGCVVVLALILWLFARGDTTRAVTVTSNSATTSDDPTPRSR</sequence>
<feature type="transmembrane region" description="Helical" evidence="8">
    <location>
        <begin position="31"/>
        <end position="52"/>
    </location>
</feature>
<dbReference type="PROSITE" id="PS00216">
    <property type="entry name" value="SUGAR_TRANSPORT_1"/>
    <property type="match status" value="1"/>
</dbReference>
<name>A0A840EZZ5_9ACTN</name>
<dbReference type="CDD" id="cd17325">
    <property type="entry name" value="MFS_MdtG_SLC18_like"/>
    <property type="match status" value="1"/>
</dbReference>
<dbReference type="Pfam" id="PF07690">
    <property type="entry name" value="MFS_1"/>
    <property type="match status" value="1"/>
</dbReference>
<dbReference type="PRINTS" id="PR01035">
    <property type="entry name" value="TCRTETA"/>
</dbReference>
<dbReference type="GO" id="GO:0022857">
    <property type="term" value="F:transmembrane transporter activity"/>
    <property type="evidence" value="ECO:0007669"/>
    <property type="project" value="InterPro"/>
</dbReference>
<feature type="transmembrane region" description="Helical" evidence="8">
    <location>
        <begin position="302"/>
        <end position="318"/>
    </location>
</feature>
<dbReference type="InterPro" id="IPR001958">
    <property type="entry name" value="Tet-R_TetA/multi-R_MdtG-like"/>
</dbReference>